<comment type="caution">
    <text evidence="3">The sequence shown here is derived from an EMBL/GenBank/DDBJ whole genome shotgun (WGS) entry which is preliminary data.</text>
</comment>
<feature type="domain" description="HTH marR-type" evidence="2">
    <location>
        <begin position="6"/>
        <end position="137"/>
    </location>
</feature>
<accession>A0A420XJY6</accession>
<dbReference type="FunCoup" id="A0A420XJY6">
    <property type="interactions" value="1"/>
</dbReference>
<evidence type="ECO:0000313" key="4">
    <source>
        <dbReference type="Proteomes" id="UP000281955"/>
    </source>
</evidence>
<keyword evidence="4" id="KW-1185">Reference proteome</keyword>
<dbReference type="PANTHER" id="PTHR39515">
    <property type="entry name" value="CONSERVED PROTEIN"/>
    <property type="match status" value="1"/>
</dbReference>
<dbReference type="GO" id="GO:0003677">
    <property type="term" value="F:DNA binding"/>
    <property type="evidence" value="ECO:0007669"/>
    <property type="project" value="UniProtKB-KW"/>
</dbReference>
<dbReference type="EMBL" id="RBWV01000017">
    <property type="protein sequence ID" value="RKS67930.1"/>
    <property type="molecule type" value="Genomic_DNA"/>
</dbReference>
<dbReference type="InParanoid" id="A0A420XJY6"/>
<sequence length="158" mass="16726">MTDAADLELARVLEQLVRVVRRLATEGELSLPAAAALSRLVHGGPSRLTDLAASEGVSQPGMTQLVTTLERAGLVTRAPSPDDGRVVLVSATADGEALIGRRRTERADALRRLLDQLSPDDRGAVRRATPALDRLTSLGQSATTPRTTTPRTTTGDPQ</sequence>
<feature type="region of interest" description="Disordered" evidence="1">
    <location>
        <begin position="120"/>
        <end position="158"/>
    </location>
</feature>
<evidence type="ECO:0000256" key="1">
    <source>
        <dbReference type="SAM" id="MobiDB-lite"/>
    </source>
</evidence>
<dbReference type="Proteomes" id="UP000281955">
    <property type="component" value="Unassembled WGS sequence"/>
</dbReference>
<dbReference type="PANTHER" id="PTHR39515:SF2">
    <property type="entry name" value="HTH-TYPE TRANSCRIPTIONAL REGULATOR RV0880"/>
    <property type="match status" value="1"/>
</dbReference>
<dbReference type="InterPro" id="IPR000835">
    <property type="entry name" value="HTH_MarR-typ"/>
</dbReference>
<gene>
    <name evidence="3" type="ORF">CLV35_3836</name>
</gene>
<reference evidence="3 4" key="1">
    <citation type="submission" date="2018-10" db="EMBL/GenBank/DDBJ databases">
        <title>Genomic Encyclopedia of Archaeal and Bacterial Type Strains, Phase II (KMG-II): from individual species to whole genera.</title>
        <authorList>
            <person name="Goeker M."/>
        </authorList>
    </citation>
    <scope>NUCLEOTIDE SEQUENCE [LARGE SCALE GENOMIC DNA]</scope>
    <source>
        <strain evidence="3 4">RP-AC37</strain>
    </source>
</reference>
<protein>
    <submittedName>
        <fullName evidence="3">DNA-binding MarR family transcriptional regulator</fullName>
    </submittedName>
</protein>
<dbReference type="RefSeq" id="WP_121195081.1">
    <property type="nucleotide sequence ID" value="NZ_RBWV01000017.1"/>
</dbReference>
<dbReference type="PROSITE" id="PS50995">
    <property type="entry name" value="HTH_MARR_2"/>
    <property type="match status" value="1"/>
</dbReference>
<keyword evidence="3" id="KW-0238">DNA-binding</keyword>
<evidence type="ECO:0000313" key="3">
    <source>
        <dbReference type="EMBL" id="RKS67930.1"/>
    </source>
</evidence>
<dbReference type="InterPro" id="IPR036388">
    <property type="entry name" value="WH-like_DNA-bd_sf"/>
</dbReference>
<dbReference type="GO" id="GO:0003700">
    <property type="term" value="F:DNA-binding transcription factor activity"/>
    <property type="evidence" value="ECO:0007669"/>
    <property type="project" value="InterPro"/>
</dbReference>
<dbReference type="AlphaFoldDB" id="A0A420XJY6"/>
<dbReference type="Pfam" id="PF01047">
    <property type="entry name" value="MarR"/>
    <property type="match status" value="1"/>
</dbReference>
<dbReference type="Gene3D" id="1.10.10.10">
    <property type="entry name" value="Winged helix-like DNA-binding domain superfamily/Winged helix DNA-binding domain"/>
    <property type="match status" value="1"/>
</dbReference>
<name>A0A420XJY6_9ACTN</name>
<proteinExistence type="predicted"/>
<feature type="compositionally biased region" description="Low complexity" evidence="1">
    <location>
        <begin position="143"/>
        <end position="158"/>
    </location>
</feature>
<dbReference type="InterPro" id="IPR052526">
    <property type="entry name" value="HTH-type_Bedaq_tolerance"/>
</dbReference>
<dbReference type="InterPro" id="IPR036390">
    <property type="entry name" value="WH_DNA-bd_sf"/>
</dbReference>
<dbReference type="OrthoDB" id="8966183at2"/>
<evidence type="ECO:0000259" key="2">
    <source>
        <dbReference type="PROSITE" id="PS50995"/>
    </source>
</evidence>
<dbReference type="SMART" id="SM00347">
    <property type="entry name" value="HTH_MARR"/>
    <property type="match status" value="1"/>
</dbReference>
<dbReference type="SUPFAM" id="SSF46785">
    <property type="entry name" value="Winged helix' DNA-binding domain"/>
    <property type="match status" value="1"/>
</dbReference>
<organism evidence="3 4">
    <name type="scientific">Motilibacter peucedani</name>
    <dbReference type="NCBI Taxonomy" id="598650"/>
    <lineage>
        <taxon>Bacteria</taxon>
        <taxon>Bacillati</taxon>
        <taxon>Actinomycetota</taxon>
        <taxon>Actinomycetes</taxon>
        <taxon>Motilibacterales</taxon>
        <taxon>Motilibacteraceae</taxon>
        <taxon>Motilibacter</taxon>
    </lineage>
</organism>